<dbReference type="SUPFAM" id="SSF47090">
    <property type="entry name" value="PGBD-like"/>
    <property type="match status" value="1"/>
</dbReference>
<evidence type="ECO:0000259" key="3">
    <source>
        <dbReference type="Pfam" id="PF01471"/>
    </source>
</evidence>
<dbReference type="Pfam" id="PF01471">
    <property type="entry name" value="PG_binding_1"/>
    <property type="match status" value="1"/>
</dbReference>
<sequence>MKTLQLLTITAVLTTLSMSSLSAQEKSHERVNDNKRIIVNQNDHKDTKKAPKTKDHKSPKKEVKRADKKVKHNASTSHRTDKRPNKAVKHADKKPKKVTSRSHRIDKRPNAVKHTKMLKRGDRGLAVKKLQRALKKERLYRGRIDGMFGKNVKRAVKKFQRQHRLKADGIAGARTLRLLHIK</sequence>
<feature type="compositionally biased region" description="Basic and acidic residues" evidence="1">
    <location>
        <begin position="25"/>
        <end position="53"/>
    </location>
</feature>
<dbReference type="Gene3D" id="1.10.101.10">
    <property type="entry name" value="PGBD-like superfamily/PGBD"/>
    <property type="match status" value="1"/>
</dbReference>
<evidence type="ECO:0000256" key="1">
    <source>
        <dbReference type="SAM" id="MobiDB-lite"/>
    </source>
</evidence>
<feature type="domain" description="Peptidoglycan binding-like" evidence="3">
    <location>
        <begin position="124"/>
        <end position="179"/>
    </location>
</feature>
<feature type="signal peptide" evidence="2">
    <location>
        <begin position="1"/>
        <end position="23"/>
    </location>
</feature>
<gene>
    <name evidence="4" type="ORF">HELGO_WM25695</name>
</gene>
<organism evidence="4">
    <name type="scientific">uncultured Sulfurovum sp</name>
    <dbReference type="NCBI Taxonomy" id="269237"/>
    <lineage>
        <taxon>Bacteria</taxon>
        <taxon>Pseudomonadati</taxon>
        <taxon>Campylobacterota</taxon>
        <taxon>Epsilonproteobacteria</taxon>
        <taxon>Campylobacterales</taxon>
        <taxon>Sulfurovaceae</taxon>
        <taxon>Sulfurovum</taxon>
        <taxon>environmental samples</taxon>
    </lineage>
</organism>
<accession>A0A6S6TT21</accession>
<dbReference type="AlphaFoldDB" id="A0A6S6TT21"/>
<feature type="chain" id="PRO_5028244261" description="Peptidoglycan binding-like domain-containing protein" evidence="2">
    <location>
        <begin position="24"/>
        <end position="182"/>
    </location>
</feature>
<dbReference type="InterPro" id="IPR036365">
    <property type="entry name" value="PGBD-like_sf"/>
</dbReference>
<dbReference type="InterPro" id="IPR002477">
    <property type="entry name" value="Peptidoglycan-bd-like"/>
</dbReference>
<feature type="compositionally biased region" description="Basic residues" evidence="1">
    <location>
        <begin position="85"/>
        <end position="110"/>
    </location>
</feature>
<dbReference type="InterPro" id="IPR036366">
    <property type="entry name" value="PGBDSf"/>
</dbReference>
<evidence type="ECO:0000313" key="4">
    <source>
        <dbReference type="EMBL" id="CAA6821307.1"/>
    </source>
</evidence>
<dbReference type="EMBL" id="CACVAP010000097">
    <property type="protein sequence ID" value="CAA6821307.1"/>
    <property type="molecule type" value="Genomic_DNA"/>
</dbReference>
<name>A0A6S6TT21_9BACT</name>
<protein>
    <recommendedName>
        <fullName evidence="3">Peptidoglycan binding-like domain-containing protein</fullName>
    </recommendedName>
</protein>
<evidence type="ECO:0000256" key="2">
    <source>
        <dbReference type="SAM" id="SignalP"/>
    </source>
</evidence>
<reference evidence="4" key="1">
    <citation type="submission" date="2020-01" db="EMBL/GenBank/DDBJ databases">
        <authorList>
            <person name="Meier V. D."/>
            <person name="Meier V D."/>
        </authorList>
    </citation>
    <scope>NUCLEOTIDE SEQUENCE</scope>
    <source>
        <strain evidence="4">HLG_WM_MAG_06</strain>
    </source>
</reference>
<feature type="region of interest" description="Disordered" evidence="1">
    <location>
        <begin position="20"/>
        <end position="110"/>
    </location>
</feature>
<keyword evidence="2" id="KW-0732">Signal</keyword>
<proteinExistence type="predicted"/>